<reference evidence="1" key="1">
    <citation type="submission" date="2019-12" db="EMBL/GenBank/DDBJ databases">
        <title>Genome sequencing and annotation of Brassica cretica.</title>
        <authorList>
            <person name="Studholme D.J."/>
            <person name="Sarris P."/>
        </authorList>
    </citation>
    <scope>NUCLEOTIDE SEQUENCE</scope>
    <source>
        <strain evidence="1">PFS-109/04</strain>
        <tissue evidence="1">Leaf</tissue>
    </source>
</reference>
<evidence type="ECO:0000313" key="1">
    <source>
        <dbReference type="EMBL" id="KAF3508602.1"/>
    </source>
</evidence>
<protein>
    <submittedName>
        <fullName evidence="1">Uncharacterized protein</fullName>
    </submittedName>
</protein>
<dbReference type="AlphaFoldDB" id="A0A8S9P5E2"/>
<dbReference type="EMBL" id="QGKX02001521">
    <property type="protein sequence ID" value="KAF3508602.1"/>
    <property type="molecule type" value="Genomic_DNA"/>
</dbReference>
<sequence>MVCAHGFHGWRISGTMKKILLKASWATITVWVEESTRHSERLRTVAKVSVSGANCKAKEFLNLLILIFCQDVILPKETVSTSAKKTELATTALEKIDYVETTDTCHHLNKRRAVNNFKHLCYRYDVGSGAFHNKEESYVLQSKRTDEFTPASTCVKPTHQTRSVTDKFGANVDSAELLGLADAIFFFLHSEHEQITHKKKRYKSWHFKYKYEEKDFQNVEKNKGMGYAALETLGALWSIIRKDGAAVNKSLDVRVRKTENESALRCKKFQLTRPRRLLTVKLCFNEPVKAKYTIWDFAGLKNRELCRNWGYSRKNSINREQGPKRLFHCRTLRVITMALKSDDSAACEVVTMATEYIVWEVYTEVKALQLQTITGLVFQEYVAGIKNKNVVQETPWQGRDAFRVQLDLSRELYKSVVTNLERRRLQFVHGAAIFQVKHKFRIGVERSWC</sequence>
<proteinExistence type="predicted"/>
<name>A0A8S9P5E2_BRACR</name>
<organism evidence="1 2">
    <name type="scientific">Brassica cretica</name>
    <name type="common">Mustard</name>
    <dbReference type="NCBI Taxonomy" id="69181"/>
    <lineage>
        <taxon>Eukaryota</taxon>
        <taxon>Viridiplantae</taxon>
        <taxon>Streptophyta</taxon>
        <taxon>Embryophyta</taxon>
        <taxon>Tracheophyta</taxon>
        <taxon>Spermatophyta</taxon>
        <taxon>Magnoliopsida</taxon>
        <taxon>eudicotyledons</taxon>
        <taxon>Gunneridae</taxon>
        <taxon>Pentapetalae</taxon>
        <taxon>rosids</taxon>
        <taxon>malvids</taxon>
        <taxon>Brassicales</taxon>
        <taxon>Brassicaceae</taxon>
        <taxon>Brassiceae</taxon>
        <taxon>Brassica</taxon>
    </lineage>
</organism>
<gene>
    <name evidence="1" type="ORF">F2Q69_00004489</name>
</gene>
<dbReference type="Proteomes" id="UP000712600">
    <property type="component" value="Unassembled WGS sequence"/>
</dbReference>
<evidence type="ECO:0000313" key="2">
    <source>
        <dbReference type="Proteomes" id="UP000712600"/>
    </source>
</evidence>
<comment type="caution">
    <text evidence="1">The sequence shown here is derived from an EMBL/GenBank/DDBJ whole genome shotgun (WGS) entry which is preliminary data.</text>
</comment>
<accession>A0A8S9P5E2</accession>